<dbReference type="RefSeq" id="WP_085822248.1">
    <property type="nucleotide sequence ID" value="NZ_FWFP01000004.1"/>
</dbReference>
<evidence type="ECO:0000313" key="2">
    <source>
        <dbReference type="EMBL" id="SLN38641.1"/>
    </source>
</evidence>
<dbReference type="OrthoDB" id="8017333at2"/>
<reference evidence="3" key="1">
    <citation type="submission" date="2017-03" db="EMBL/GenBank/DDBJ databases">
        <authorList>
            <person name="Rodrigo-Torres L."/>
            <person name="Arahal R.D."/>
            <person name="Lucena T."/>
        </authorList>
    </citation>
    <scope>NUCLEOTIDE SEQUENCE [LARGE SCALE GENOMIC DNA]</scope>
    <source>
        <strain evidence="3">CECT 8411</strain>
    </source>
</reference>
<evidence type="ECO:0000313" key="3">
    <source>
        <dbReference type="Proteomes" id="UP000193778"/>
    </source>
</evidence>
<gene>
    <name evidence="2" type="ORF">RUM8411_01709</name>
</gene>
<dbReference type="Proteomes" id="UP000193778">
    <property type="component" value="Unassembled WGS sequence"/>
</dbReference>
<sequence>MAESLLSFSEVLLYGRVLDDIKIDTQTKVKAATTVNLPNLEGLSVDGETLKVGDKVLVKNQTDLTQNGVYTVGDNGTNTWFNKIQFKSGTVIKVRKGTQKGFWKQTGEFGLGQQEFEETNRPRSGRGNNNQLSAQLDDDAQLARIYGFAYEGTYYELPEPSVFLVHGAGESATMGGAPQGGGSRAPVTPTISGVASAEYQISNEIRVWDYDKADYTIRMDITTGQFEQVLLDIYFGFDSPAVSGARVSGARVSGARVSGARVSGARVSGARVSGARARGSED</sequence>
<keyword evidence="3" id="KW-1185">Reference proteome</keyword>
<feature type="region of interest" description="Disordered" evidence="1">
    <location>
        <begin position="113"/>
        <end position="134"/>
    </location>
</feature>
<dbReference type="AlphaFoldDB" id="A0A1X6Z319"/>
<evidence type="ECO:0000256" key="1">
    <source>
        <dbReference type="SAM" id="MobiDB-lite"/>
    </source>
</evidence>
<accession>A0A1X6Z319</accession>
<name>A0A1X6Z319_9RHOB</name>
<dbReference type="EMBL" id="FWFP01000004">
    <property type="protein sequence ID" value="SLN38641.1"/>
    <property type="molecule type" value="Genomic_DNA"/>
</dbReference>
<proteinExistence type="predicted"/>
<protein>
    <submittedName>
        <fullName evidence="2">Uncharacterized protein</fullName>
    </submittedName>
</protein>
<organism evidence="2 3">
    <name type="scientific">Ruegeria meonggei</name>
    <dbReference type="NCBI Taxonomy" id="1446476"/>
    <lineage>
        <taxon>Bacteria</taxon>
        <taxon>Pseudomonadati</taxon>
        <taxon>Pseudomonadota</taxon>
        <taxon>Alphaproteobacteria</taxon>
        <taxon>Rhodobacterales</taxon>
        <taxon>Roseobacteraceae</taxon>
        <taxon>Ruegeria</taxon>
    </lineage>
</organism>